<dbReference type="Gene3D" id="3.60.15.10">
    <property type="entry name" value="Ribonuclease Z/Hydroxyacylglutathione hydrolase-like"/>
    <property type="match status" value="1"/>
</dbReference>
<dbReference type="EMBL" id="CP032418">
    <property type="protein sequence ID" value="AYC28698.1"/>
    <property type="molecule type" value="Genomic_DNA"/>
</dbReference>
<proteinExistence type="predicted"/>
<protein>
    <submittedName>
        <fullName evidence="2">MBL fold metallo-hydrolase</fullName>
    </submittedName>
</protein>
<reference evidence="3" key="1">
    <citation type="submission" date="2018-09" db="EMBL/GenBank/DDBJ databases">
        <authorList>
            <person name="Zhu H."/>
        </authorList>
    </citation>
    <scope>NUCLEOTIDE SEQUENCE [LARGE SCALE GENOMIC DNA]</scope>
    <source>
        <strain evidence="3">K2R23-3</strain>
    </source>
</reference>
<dbReference type="KEGG" id="paek:D3873_01985"/>
<dbReference type="RefSeq" id="WP_119882443.1">
    <property type="nucleotide sequence ID" value="NZ_CP032418.1"/>
</dbReference>
<evidence type="ECO:0000259" key="1">
    <source>
        <dbReference type="SMART" id="SM00849"/>
    </source>
</evidence>
<dbReference type="Proteomes" id="UP000265725">
    <property type="component" value="Chromosome"/>
</dbReference>
<dbReference type="PANTHER" id="PTHR47619:SF1">
    <property type="entry name" value="EXODEOXYRIBONUCLEASE WALJ"/>
    <property type="match status" value="1"/>
</dbReference>
<feature type="domain" description="Metallo-beta-lactamase" evidence="1">
    <location>
        <begin position="12"/>
        <end position="182"/>
    </location>
</feature>
<evidence type="ECO:0000313" key="3">
    <source>
        <dbReference type="Proteomes" id="UP000265725"/>
    </source>
</evidence>
<dbReference type="SMART" id="SM00849">
    <property type="entry name" value="Lactamase_B"/>
    <property type="match status" value="1"/>
</dbReference>
<organism evidence="2 3">
    <name type="scientific">Paenisporosarcina cavernae</name>
    <dbReference type="NCBI Taxonomy" id="2320858"/>
    <lineage>
        <taxon>Bacteria</taxon>
        <taxon>Bacillati</taxon>
        <taxon>Bacillota</taxon>
        <taxon>Bacilli</taxon>
        <taxon>Bacillales</taxon>
        <taxon>Caryophanaceae</taxon>
        <taxon>Paenisporosarcina</taxon>
    </lineage>
</organism>
<dbReference type="SUPFAM" id="SSF56281">
    <property type="entry name" value="Metallo-hydrolase/oxidoreductase"/>
    <property type="match status" value="1"/>
</dbReference>
<dbReference type="InterPro" id="IPR036866">
    <property type="entry name" value="RibonucZ/Hydroxyglut_hydro"/>
</dbReference>
<evidence type="ECO:0000313" key="2">
    <source>
        <dbReference type="EMBL" id="AYC28698.1"/>
    </source>
</evidence>
<dbReference type="InterPro" id="IPR001279">
    <property type="entry name" value="Metallo-B-lactamas"/>
</dbReference>
<dbReference type="Pfam" id="PF12706">
    <property type="entry name" value="Lactamase_B_2"/>
    <property type="match status" value="1"/>
</dbReference>
<gene>
    <name evidence="2" type="ORF">D3873_01985</name>
</gene>
<accession>A0A385YSP2</accession>
<dbReference type="PANTHER" id="PTHR47619">
    <property type="entry name" value="METALLO-HYDROLASE YYCJ-RELATED"/>
    <property type="match status" value="1"/>
</dbReference>
<keyword evidence="2" id="KW-0378">Hydrolase</keyword>
<dbReference type="AlphaFoldDB" id="A0A385YSP2"/>
<dbReference type="InterPro" id="IPR052533">
    <property type="entry name" value="WalJ/YycJ-like"/>
</dbReference>
<keyword evidence="3" id="KW-1185">Reference proteome</keyword>
<name>A0A385YSP2_9BACL</name>
<dbReference type="GO" id="GO:0016787">
    <property type="term" value="F:hydrolase activity"/>
    <property type="evidence" value="ECO:0007669"/>
    <property type="project" value="UniProtKB-KW"/>
</dbReference>
<sequence length="233" mass="26574">MIEIKTIATGSKGNCYYVTDGHTPLLLEAGVSFKQVQKALNFQSTDIKGCLITHEHKDHVGGLKSFLKAGIDCYMSPGTAKSIDLQHHRIHEQKAKHLFKIGTWTILGFDVQHDVSEPFGFILMNEKKEKLLFATDTFYIKYQFRGITHLMLECNYCQSVLDENNQSGRLPKGLRNRIMKSHFSLENVLDFLRANDLSVLKEIWLLHLSDSNSDEQLIREEVAKVTGKMIHIP</sequence>
<dbReference type="OrthoDB" id="1846420at2"/>